<dbReference type="SUPFAM" id="SSF53756">
    <property type="entry name" value="UDP-Glycosyltransferase/glycogen phosphorylase"/>
    <property type="match status" value="1"/>
</dbReference>
<name>A0A5E5P9V1_9BURK</name>
<keyword evidence="1" id="KW-0802">TPR repeat</keyword>
<dbReference type="GO" id="GO:0016740">
    <property type="term" value="F:transferase activity"/>
    <property type="evidence" value="ECO:0007669"/>
    <property type="project" value="UniProtKB-KW"/>
</dbReference>
<dbReference type="Pfam" id="PF13428">
    <property type="entry name" value="TPR_14"/>
    <property type="match status" value="1"/>
</dbReference>
<dbReference type="PROSITE" id="PS50005">
    <property type="entry name" value="TPR"/>
    <property type="match status" value="2"/>
</dbReference>
<keyword evidence="2" id="KW-0808">Transferase</keyword>
<evidence type="ECO:0000256" key="1">
    <source>
        <dbReference type="PROSITE-ProRule" id="PRU00339"/>
    </source>
</evidence>
<dbReference type="Gene3D" id="3.40.50.2000">
    <property type="entry name" value="Glycogen Phosphorylase B"/>
    <property type="match status" value="1"/>
</dbReference>
<dbReference type="PANTHER" id="PTHR44809:SF1">
    <property type="entry name" value="PROTEIN O-MANNOSYL-TRANSFERASE TMTC1"/>
    <property type="match status" value="1"/>
</dbReference>
<sequence length="747" mass="81907">MQAVAVIDMAAAAVKVSRSIHRSRLSTVRYPSSPPMSLPTSSPGTLTFAQAIALAQSHWQAGQAPQAELLCRRILEVSPEHPDAHYLLGLMAHAYGKREMAVDHLRATCRAPNAPASCWSDLAEMCRQAGRLDEALTAARRAVEVDPAFAPGWNNLGIVLQETGRLDESWTCLTRVSELLPASADAQNNLGNTARLLGRLDVAETHYRAALERDPQRADTHSNLASLLSAQQRFAEAEALARRAIELAPQFVDAYRNLADIELARGHVAAALQIVEVMSAFAAKHPSTLVARARILRLAGRLDEALANAREAVALVPESADARAALTDVEADAAAHAAPISIEPPPQSSMPLPVTPPASADLAALHEAVVARVHAHDYAGAEAILREVVATGAAPMSLWRLLAVVLRAQGKAREGRDLLDMLARQVPGDLSNRFDLAEALLLLGDFERGWREYRYRYSLEHTRSIERKVQRPRWDGQPIPGQTLLIHDEQGFGDTFQFMRMARWARERSQARVIFEVNQETLSIAKRMWGDDDIVARGTLPVTFDQHCELMSLPMAMGLTLADLPGDVAYLSPDPERVAHWRERLAGVPKPWVAVVWAGRPEHVNDSNRSLPLEQLAPLGACGATFLAIQKGPAAVQATSPPDGMSMVSLSDEIRDFEDTAAILHLAELLISVDSSPVHLAGAMGRPVWVLLPFVPDWRWMLDRDDTPWYPSVRLFRQAARAQWAPVVERMAQALTQFVTDWRDGAA</sequence>
<proteinExistence type="predicted"/>
<dbReference type="PANTHER" id="PTHR44809">
    <property type="match status" value="1"/>
</dbReference>
<feature type="repeat" description="TPR" evidence="1">
    <location>
        <begin position="116"/>
        <end position="149"/>
    </location>
</feature>
<dbReference type="SMART" id="SM00028">
    <property type="entry name" value="TPR"/>
    <property type="match status" value="7"/>
</dbReference>
<dbReference type="AlphaFoldDB" id="A0A5E5P9V1"/>
<dbReference type="InterPro" id="IPR011990">
    <property type="entry name" value="TPR-like_helical_dom_sf"/>
</dbReference>
<organism evidence="2 3">
    <name type="scientific">Pandoraea apista</name>
    <dbReference type="NCBI Taxonomy" id="93218"/>
    <lineage>
        <taxon>Bacteria</taxon>
        <taxon>Pseudomonadati</taxon>
        <taxon>Pseudomonadota</taxon>
        <taxon>Betaproteobacteria</taxon>
        <taxon>Burkholderiales</taxon>
        <taxon>Burkholderiaceae</taxon>
        <taxon>Pandoraea</taxon>
    </lineage>
</organism>
<dbReference type="InterPro" id="IPR019734">
    <property type="entry name" value="TPR_rpt"/>
</dbReference>
<dbReference type="Pfam" id="PF07721">
    <property type="entry name" value="TPR_4"/>
    <property type="match status" value="1"/>
</dbReference>
<dbReference type="InterPro" id="IPR052943">
    <property type="entry name" value="TMTC_O-mannosyl-trnsfr"/>
</dbReference>
<dbReference type="GO" id="GO:0042802">
    <property type="term" value="F:identical protein binding"/>
    <property type="evidence" value="ECO:0007669"/>
    <property type="project" value="InterPro"/>
</dbReference>
<accession>A0A5E5P9V1</accession>
<dbReference type="Pfam" id="PF13424">
    <property type="entry name" value="TPR_12"/>
    <property type="match status" value="1"/>
</dbReference>
<reference evidence="2 3" key="1">
    <citation type="submission" date="2019-08" db="EMBL/GenBank/DDBJ databases">
        <authorList>
            <person name="Peeters C."/>
        </authorList>
    </citation>
    <scope>NUCLEOTIDE SEQUENCE [LARGE SCALE GENOMIC DNA]</scope>
    <source>
        <strain evidence="2 3">LMG 18089</strain>
    </source>
</reference>
<dbReference type="SUPFAM" id="SSF48452">
    <property type="entry name" value="TPR-like"/>
    <property type="match status" value="2"/>
</dbReference>
<gene>
    <name evidence="2" type="ORF">PAP18089_03485</name>
</gene>
<dbReference type="EMBL" id="CABPSX010000007">
    <property type="protein sequence ID" value="VVG72489.1"/>
    <property type="molecule type" value="Genomic_DNA"/>
</dbReference>
<evidence type="ECO:0000313" key="3">
    <source>
        <dbReference type="Proteomes" id="UP000364291"/>
    </source>
</evidence>
<dbReference type="Pfam" id="PF13432">
    <property type="entry name" value="TPR_16"/>
    <property type="match status" value="1"/>
</dbReference>
<evidence type="ECO:0000313" key="2">
    <source>
        <dbReference type="EMBL" id="VVG72489.1"/>
    </source>
</evidence>
<dbReference type="Gene3D" id="1.25.40.10">
    <property type="entry name" value="Tetratricopeptide repeat domain"/>
    <property type="match status" value="2"/>
</dbReference>
<protein>
    <submittedName>
        <fullName evidence="2">Glycosyltransferase</fullName>
    </submittedName>
</protein>
<feature type="repeat" description="TPR" evidence="1">
    <location>
        <begin position="184"/>
        <end position="217"/>
    </location>
</feature>
<dbReference type="InterPro" id="IPR011717">
    <property type="entry name" value="TPR-4"/>
</dbReference>
<dbReference type="Proteomes" id="UP000364291">
    <property type="component" value="Unassembled WGS sequence"/>
</dbReference>